<reference evidence="3" key="1">
    <citation type="submission" date="2021-03" db="EMBL/GenBank/DDBJ databases">
        <title>Antimicrobial resistance genes in bacteria isolated from Japanese honey, and their potential for conferring macrolide and lincosamide resistance in the American foulbrood pathogen Paenibacillus larvae.</title>
        <authorList>
            <person name="Okamoto M."/>
            <person name="Kumagai M."/>
            <person name="Kanamori H."/>
            <person name="Takamatsu D."/>
        </authorList>
    </citation>
    <scope>NUCLEOTIDE SEQUENCE</scope>
    <source>
        <strain evidence="3">J40TS1</strain>
    </source>
</reference>
<sequence>MKVKLIVLLILLLCACSNQQNNSSQEAPAAKRGEGWPLMNSLQAKQEDKTAQEEDSNQANDSITEKYASFAFQSVKWNNTIYRLTEETISEAEVEEEIGEVVTQSSTETEETPDNSSNFLAEGTKLWAIKGIDTSEAIAYERENGVYRKLIADE</sequence>
<feature type="signal peptide" evidence="2">
    <location>
        <begin position="1"/>
        <end position="20"/>
    </location>
</feature>
<comment type="caution">
    <text evidence="3">The sequence shown here is derived from an EMBL/GenBank/DDBJ whole genome shotgun (WGS) entry which is preliminary data.</text>
</comment>
<dbReference type="RefSeq" id="WP_213516029.1">
    <property type="nucleotide sequence ID" value="NZ_BOSE01000004.1"/>
</dbReference>
<evidence type="ECO:0000313" key="4">
    <source>
        <dbReference type="Proteomes" id="UP000683139"/>
    </source>
</evidence>
<evidence type="ECO:0000313" key="3">
    <source>
        <dbReference type="EMBL" id="GIP17116.1"/>
    </source>
</evidence>
<accession>A0A919YRN4</accession>
<name>A0A919YRN4_9BACL</name>
<gene>
    <name evidence="3" type="ORF">J40TS1_27580</name>
</gene>
<proteinExistence type="predicted"/>
<organism evidence="3 4">
    <name type="scientific">Paenibacillus montaniterrae</name>
    <dbReference type="NCBI Taxonomy" id="429341"/>
    <lineage>
        <taxon>Bacteria</taxon>
        <taxon>Bacillati</taxon>
        <taxon>Bacillota</taxon>
        <taxon>Bacilli</taxon>
        <taxon>Bacillales</taxon>
        <taxon>Paenibacillaceae</taxon>
        <taxon>Paenibacillus</taxon>
    </lineage>
</organism>
<keyword evidence="4" id="KW-1185">Reference proteome</keyword>
<protein>
    <recommendedName>
        <fullName evidence="5">Lipoprotein</fullName>
    </recommendedName>
</protein>
<dbReference type="EMBL" id="BOSE01000004">
    <property type="protein sequence ID" value="GIP17116.1"/>
    <property type="molecule type" value="Genomic_DNA"/>
</dbReference>
<feature type="region of interest" description="Disordered" evidence="1">
    <location>
        <begin position="22"/>
        <end position="62"/>
    </location>
</feature>
<evidence type="ECO:0008006" key="5">
    <source>
        <dbReference type="Google" id="ProtNLM"/>
    </source>
</evidence>
<dbReference type="AlphaFoldDB" id="A0A919YRN4"/>
<dbReference type="PROSITE" id="PS51257">
    <property type="entry name" value="PROKAR_LIPOPROTEIN"/>
    <property type="match status" value="1"/>
</dbReference>
<keyword evidence="2" id="KW-0732">Signal</keyword>
<evidence type="ECO:0000256" key="1">
    <source>
        <dbReference type="SAM" id="MobiDB-lite"/>
    </source>
</evidence>
<dbReference type="Proteomes" id="UP000683139">
    <property type="component" value="Unassembled WGS sequence"/>
</dbReference>
<evidence type="ECO:0000256" key="2">
    <source>
        <dbReference type="SAM" id="SignalP"/>
    </source>
</evidence>
<feature type="chain" id="PRO_5039334570" description="Lipoprotein" evidence="2">
    <location>
        <begin position="21"/>
        <end position="154"/>
    </location>
</feature>